<keyword evidence="2" id="KW-1185">Reference proteome</keyword>
<reference evidence="1" key="1">
    <citation type="submission" date="2023-06" db="EMBL/GenBank/DDBJ databases">
        <authorList>
            <person name="Zeman M."/>
            <person name="Kubasova T."/>
            <person name="Jahodarova E."/>
            <person name="Nykrynova M."/>
            <person name="Rychlik I."/>
        </authorList>
    </citation>
    <scope>NUCLEOTIDE SEQUENCE</scope>
    <source>
        <strain evidence="1">84_SSukc20</strain>
    </source>
</reference>
<evidence type="ECO:0000313" key="1">
    <source>
        <dbReference type="EMBL" id="MDN0050569.1"/>
    </source>
</evidence>
<sequence>MAEIHKLLNQARLIIEKVKVSRNESRLRGEQFNIFHACGVNHYETTHSTILAEFLNPEGSHGQGDTYLKEFLSVVGDIGFSSAFDTSESSVSTEYSTSSGRLDILISNSKGQAIIIENKIYAGDQWGQLKRYDNFASQKYHAGNYAILYLTLWGDEASEQSGEGVQYKCISYKDIIQEWLKRCIRISAQKPLIRETMIQYSNLIKELTNQTMDAINKNELLELMANNAEVVAEIFNNQSDYIKYTWENRIRPKLQEIATEKTLLYEEYNMTCQNRDGKSFTFRAADCLYTGIRFQSNTRSYDLDMFYGIVSLDGKHPGIQQKLNIFQEKPSNIWPYGYASLNKYRYWDMTSRAEIINNTDKFVNYIKEKIEAVLTELNQRGIKLE</sequence>
<accession>A0ABT7X940</accession>
<organism evidence="1 2">
    <name type="scientific">Bacteroides gallinaceum</name>
    <dbReference type="NCBI Taxonomy" id="1462571"/>
    <lineage>
        <taxon>Bacteria</taxon>
        <taxon>Pseudomonadati</taxon>
        <taxon>Bacteroidota</taxon>
        <taxon>Bacteroidia</taxon>
        <taxon>Bacteroidales</taxon>
        <taxon>Bacteroidaceae</taxon>
        <taxon>Bacteroides</taxon>
    </lineage>
</organism>
<dbReference type="EMBL" id="JAUEII010000041">
    <property type="protein sequence ID" value="MDN0050569.1"/>
    <property type="molecule type" value="Genomic_DNA"/>
</dbReference>
<dbReference type="Proteomes" id="UP001167871">
    <property type="component" value="Unassembled WGS sequence"/>
</dbReference>
<comment type="caution">
    <text evidence="1">The sequence shown here is derived from an EMBL/GenBank/DDBJ whole genome shotgun (WGS) entry which is preliminary data.</text>
</comment>
<reference evidence="1" key="2">
    <citation type="submission" date="2024-05" db="EMBL/GenBank/DDBJ databases">
        <title>Identification and characterization of horizontal gene transfer across gut microbiota members of farm animals based on homology search.</title>
        <authorList>
            <person name="Schwarzerova J."/>
            <person name="Nykrynova M."/>
            <person name="Jureckova K."/>
            <person name="Cejkova D."/>
            <person name="Rychlik I."/>
        </authorList>
    </citation>
    <scope>NUCLEOTIDE SEQUENCE</scope>
    <source>
        <strain evidence="1">84_SSukc20</strain>
    </source>
</reference>
<dbReference type="InterPro" id="IPR011856">
    <property type="entry name" value="tRNA_endonuc-like_dom_sf"/>
</dbReference>
<dbReference type="Gene3D" id="3.40.1350.10">
    <property type="match status" value="1"/>
</dbReference>
<dbReference type="InterPro" id="IPR029470">
    <property type="entry name" value="PDDEXK_4"/>
</dbReference>
<gene>
    <name evidence="1" type="ORF">QVO10_14505</name>
</gene>
<dbReference type="Pfam" id="PF14281">
    <property type="entry name" value="PDDEXK_4"/>
    <property type="match status" value="1"/>
</dbReference>
<proteinExistence type="predicted"/>
<evidence type="ECO:0000313" key="2">
    <source>
        <dbReference type="Proteomes" id="UP001167871"/>
    </source>
</evidence>
<dbReference type="RefSeq" id="WP_087406256.1">
    <property type="nucleotide sequence ID" value="NZ_JAUEII010000041.1"/>
</dbReference>
<protein>
    <submittedName>
        <fullName evidence="1">PD-(D/E)XK nuclease family protein</fullName>
    </submittedName>
</protein>
<name>A0ABT7X940_9BACE</name>